<name>M3ES99_LEPIR</name>
<dbReference type="GO" id="GO:0004518">
    <property type="term" value="F:nuclease activity"/>
    <property type="evidence" value="ECO:0007669"/>
    <property type="project" value="InterPro"/>
</dbReference>
<dbReference type="Pfam" id="PF14130">
    <property type="entry name" value="Cap4_nuclease"/>
    <property type="match status" value="1"/>
</dbReference>
<reference evidence="2 3" key="1">
    <citation type="submission" date="2013-01" db="EMBL/GenBank/DDBJ databases">
        <authorList>
            <person name="Harkins D.M."/>
            <person name="Durkin A.S."/>
            <person name="Brinkac L.M."/>
            <person name="Haft D.H."/>
            <person name="Selengut J.D."/>
            <person name="Sanka R."/>
            <person name="DePew J."/>
            <person name="Purushe J."/>
            <person name="Hartskeerl R.A."/>
            <person name="Ahmed A."/>
            <person name="van der Linden H."/>
            <person name="Goris M.G.A."/>
            <person name="Vinetz J.M."/>
            <person name="Sutton G.G."/>
            <person name="Nierman W.C."/>
            <person name="Fouts D.E."/>
        </authorList>
    </citation>
    <scope>NUCLEOTIDE SEQUENCE [LARGE SCALE GENOMIC DNA]</scope>
    <source>
        <strain evidence="2 3">TE 1992</strain>
    </source>
</reference>
<dbReference type="InterPro" id="IPR025382">
    <property type="entry name" value="Cap4-like_endonuclease_dom"/>
</dbReference>
<organism evidence="2 3">
    <name type="scientific">Leptospira interrogans serovar Lora str. TE 1992</name>
    <dbReference type="NCBI Taxonomy" id="1193028"/>
    <lineage>
        <taxon>Bacteria</taxon>
        <taxon>Pseudomonadati</taxon>
        <taxon>Spirochaetota</taxon>
        <taxon>Spirochaetia</taxon>
        <taxon>Leptospirales</taxon>
        <taxon>Leptospiraceae</taxon>
        <taxon>Leptospira</taxon>
    </lineage>
</organism>
<accession>M3ES99</accession>
<sequence length="364" mass="41633">MNKNIKHDLVTKKVREKAGAISSNRFDYQKDWAICKIIELDEKGMEYAIIMEHHEDVVTVNPFSDPKEIHFFQIKTSNKNWTLQSLTKKESNLSIIGKMADSHKLFPYGDSFSFCSNSPYSLSLKDSDNKSQDFECLSINLINEDEIKKIKETLRDDGLSEIDIDNFLQKLILIRLKIDKSSHCAIAKAKLIDFIEKKYGSIPYRPGALYKTLFEEVKRKTNYEDSVGTYDELVDNKGITKSQFSAMIQVALANSIPKIIEIRNFLQNKLNFENAPLRLVASLLANLQSIYIDRQEQNIQVQKLLTEVVNTVGNLTSEELDLGLWVNIKKISGIIAHTDLKSKEYIYTSIGLSIYERLESSPSD</sequence>
<evidence type="ECO:0000313" key="3">
    <source>
        <dbReference type="Proteomes" id="UP000011754"/>
    </source>
</evidence>
<gene>
    <name evidence="2" type="ORF">LEP1GSC067_3153</name>
</gene>
<dbReference type="AlphaFoldDB" id="M3ES99"/>
<comment type="caution">
    <text evidence="2">The sequence shown here is derived from an EMBL/GenBank/DDBJ whole genome shotgun (WGS) entry which is preliminary data.</text>
</comment>
<evidence type="ECO:0000313" key="2">
    <source>
        <dbReference type="EMBL" id="EMF40686.1"/>
    </source>
</evidence>
<feature type="domain" description="CD-NTase associated protein 4-like DNA endonuclease" evidence="1">
    <location>
        <begin position="17"/>
        <end position="220"/>
    </location>
</feature>
<dbReference type="EMBL" id="AKWW02000072">
    <property type="protein sequence ID" value="EMF40686.1"/>
    <property type="molecule type" value="Genomic_DNA"/>
</dbReference>
<proteinExistence type="predicted"/>
<dbReference type="Proteomes" id="UP000011754">
    <property type="component" value="Unassembled WGS sequence"/>
</dbReference>
<evidence type="ECO:0000259" key="1">
    <source>
        <dbReference type="Pfam" id="PF14130"/>
    </source>
</evidence>
<protein>
    <submittedName>
        <fullName evidence="2">PF14130 domain protein</fullName>
    </submittedName>
</protein>